<feature type="domain" description="Glycosyl transferase family 1" evidence="3">
    <location>
        <begin position="1"/>
        <end position="59"/>
    </location>
</feature>
<keyword evidence="2" id="KW-0808">Transferase</keyword>
<organism evidence="4 5">
    <name type="scientific">Thlaspi arvense</name>
    <name type="common">Field penny-cress</name>
    <dbReference type="NCBI Taxonomy" id="13288"/>
    <lineage>
        <taxon>Eukaryota</taxon>
        <taxon>Viridiplantae</taxon>
        <taxon>Streptophyta</taxon>
        <taxon>Embryophyta</taxon>
        <taxon>Tracheophyta</taxon>
        <taxon>Spermatophyta</taxon>
        <taxon>Magnoliopsida</taxon>
        <taxon>eudicotyledons</taxon>
        <taxon>Gunneridae</taxon>
        <taxon>Pentapetalae</taxon>
        <taxon>rosids</taxon>
        <taxon>malvids</taxon>
        <taxon>Brassicales</taxon>
        <taxon>Brassicaceae</taxon>
        <taxon>Thlaspideae</taxon>
        <taxon>Thlaspi</taxon>
    </lineage>
</organism>
<evidence type="ECO:0000256" key="1">
    <source>
        <dbReference type="ARBA" id="ARBA00022676"/>
    </source>
</evidence>
<dbReference type="Gene3D" id="3.40.50.2000">
    <property type="entry name" value="Glycogen Phosphorylase B"/>
    <property type="match status" value="1"/>
</dbReference>
<proteinExistence type="predicted"/>
<name>A0AAU9SPB1_THLAR</name>
<dbReference type="InterPro" id="IPR001296">
    <property type="entry name" value="Glyco_trans_1"/>
</dbReference>
<evidence type="ECO:0000259" key="3">
    <source>
        <dbReference type="Pfam" id="PF00534"/>
    </source>
</evidence>
<accession>A0AAU9SPB1</accession>
<dbReference type="GO" id="GO:0004378">
    <property type="term" value="F:GDP-Man:Man(1)GlcNAc(2)-PP-Dol alpha-1,3-mannosyltransferase activity"/>
    <property type="evidence" value="ECO:0007669"/>
    <property type="project" value="InterPro"/>
</dbReference>
<dbReference type="Proteomes" id="UP000836841">
    <property type="component" value="Chromosome 5"/>
</dbReference>
<dbReference type="PANTHER" id="PTHR45918:SF1">
    <property type="entry name" value="ALPHA-1,3_1,6-MANNOSYLTRANSFERASE ALG2"/>
    <property type="match status" value="1"/>
</dbReference>
<keyword evidence="1" id="KW-0328">Glycosyltransferase</keyword>
<sequence>MAAYKPVIACNSGGPVETVKSGVTGYLCEPTPEDFSTAMARYIENPELANSMGTEARKHVVESFSVKTFGQKLNQYLVDVVSSPKED</sequence>
<protein>
    <recommendedName>
        <fullName evidence="3">Glycosyl transferase family 1 domain-containing protein</fullName>
    </recommendedName>
</protein>
<evidence type="ECO:0000256" key="2">
    <source>
        <dbReference type="ARBA" id="ARBA00022679"/>
    </source>
</evidence>
<gene>
    <name evidence="4" type="ORF">TAV2_LOCUS15287</name>
</gene>
<dbReference type="PANTHER" id="PTHR45918">
    <property type="entry name" value="ALPHA-1,3/1,6-MANNOSYLTRANSFERASE ALG2"/>
    <property type="match status" value="1"/>
</dbReference>
<reference evidence="4 5" key="1">
    <citation type="submission" date="2022-03" db="EMBL/GenBank/DDBJ databases">
        <authorList>
            <person name="Nunn A."/>
            <person name="Chopra R."/>
            <person name="Nunn A."/>
            <person name="Contreras Garrido A."/>
        </authorList>
    </citation>
    <scope>NUCLEOTIDE SEQUENCE [LARGE SCALE GENOMIC DNA]</scope>
</reference>
<dbReference type="SUPFAM" id="SSF53756">
    <property type="entry name" value="UDP-Glycosyltransferase/glycogen phosphorylase"/>
    <property type="match status" value="1"/>
</dbReference>
<dbReference type="InterPro" id="IPR027054">
    <property type="entry name" value="ALG2"/>
</dbReference>
<dbReference type="GO" id="GO:0012505">
    <property type="term" value="C:endomembrane system"/>
    <property type="evidence" value="ECO:0007669"/>
    <property type="project" value="TreeGrafter"/>
</dbReference>
<dbReference type="AlphaFoldDB" id="A0AAU9SPB1"/>
<dbReference type="EMBL" id="OU466861">
    <property type="protein sequence ID" value="CAH2067841.1"/>
    <property type="molecule type" value="Genomic_DNA"/>
</dbReference>
<evidence type="ECO:0000313" key="4">
    <source>
        <dbReference type="EMBL" id="CAH2067841.1"/>
    </source>
</evidence>
<evidence type="ECO:0000313" key="5">
    <source>
        <dbReference type="Proteomes" id="UP000836841"/>
    </source>
</evidence>
<keyword evidence="5" id="KW-1185">Reference proteome</keyword>
<dbReference type="Pfam" id="PF00534">
    <property type="entry name" value="Glycos_transf_1"/>
    <property type="match status" value="1"/>
</dbReference>